<dbReference type="GO" id="GO:0015293">
    <property type="term" value="F:symporter activity"/>
    <property type="evidence" value="ECO:0007669"/>
    <property type="project" value="UniProtKB-KW"/>
</dbReference>
<feature type="transmembrane region" description="Helical" evidence="10">
    <location>
        <begin position="473"/>
        <end position="503"/>
    </location>
</feature>
<dbReference type="AlphaFoldDB" id="A0A7G2E929"/>
<evidence type="ECO:0000256" key="3">
    <source>
        <dbReference type="ARBA" id="ARBA00007134"/>
    </source>
</evidence>
<keyword evidence="9 10" id="KW-0472">Membrane</keyword>
<evidence type="ECO:0000256" key="6">
    <source>
        <dbReference type="ARBA" id="ARBA00022692"/>
    </source>
</evidence>
<dbReference type="CDD" id="cd17313">
    <property type="entry name" value="MFS_SLC45_SUC"/>
    <property type="match status" value="1"/>
</dbReference>
<feature type="transmembrane region" description="Helical" evidence="10">
    <location>
        <begin position="140"/>
        <end position="158"/>
    </location>
</feature>
<comment type="similarity">
    <text evidence="3">Belongs to the glycoside-pentoside-hexuronide (GPH) cation symporter transporter (TC 2.A.2.4) family.</text>
</comment>
<feature type="transmembrane region" description="Helical" evidence="10">
    <location>
        <begin position="440"/>
        <end position="461"/>
    </location>
</feature>
<sequence>MSDLQAKQDAVAVDRQSSSSLADLDGPSPLRKMISVASIAAGIQFGWALQLSLLTPYVQLLGVPHKWSSFIWLCGPVSGLLVQPSVGYFSDRCTSRFGRRRPFIATGALLVAVAVVLIGYAADFGHSMGDKIDKPVKMRAVVIFALGFWILDVANNTLQGPCRAFLGDLAAGDAKKTRTANAFFSFFMAVGNVLGYAAGSYTNLYKIFPFTMTKACDIYCANLKSSFFLSITLLLVVTIIALLYVEDKQWSPKADSDNEKTPFFGEIFGAFKVMKRPMWMLLIVTALNWIAWFPFLLYDTDWMGREVYGGDSKGDDKMKKLYNQGIHVGALGLMLNSIVLGIVSLGIEGISRKMGGAKRLWGAVNIILAVCLAMTVLVTKKAEEHRRIAGPMALPTDGIRAGALTLFALLGIPLAITFSIPFALASIISSSSGAGQGLSLGVLNMAIVVPQMIVSFGVGPIDALFGGGNLPGFVVGAIAAAISIMDLPWLLVCLSGFTLSYYVRFSSSCEKTRGFVSQDFVSSIKQFFQYGIPSAAMICLEWWLFEILILCLGLLPNPKLETSVLSICLTIETLHYVISAGVAAAVRGSGWQDIGAWNNTVSYYLVGAPVGIYLAFSHELNGKGLWCGVVVGSTVQATILAIVTASINWKEQAEKARKRIVSTENRLA</sequence>
<feature type="transmembrane region" description="Helical" evidence="10">
    <location>
        <begin position="628"/>
        <end position="649"/>
    </location>
</feature>
<keyword evidence="6 10" id="KW-0812">Transmembrane</keyword>
<comment type="subcellular location">
    <subcellularLocation>
        <location evidence="1">Membrane</location>
        <topology evidence="1">Multi-pass membrane protein</topology>
    </subcellularLocation>
</comment>
<dbReference type="InterPro" id="IPR036259">
    <property type="entry name" value="MFS_trans_sf"/>
</dbReference>
<evidence type="ECO:0000313" key="12">
    <source>
        <dbReference type="Proteomes" id="UP000516314"/>
    </source>
</evidence>
<feature type="transmembrane region" description="Helical" evidence="10">
    <location>
        <begin position="102"/>
        <end position="120"/>
    </location>
</feature>
<keyword evidence="8 10" id="KW-1133">Transmembrane helix</keyword>
<dbReference type="SUPFAM" id="SSF103473">
    <property type="entry name" value="MFS general substrate transporter"/>
    <property type="match status" value="1"/>
</dbReference>
<keyword evidence="5" id="KW-0762">Sugar transport</keyword>
<evidence type="ECO:0000256" key="10">
    <source>
        <dbReference type="SAM" id="Phobius"/>
    </source>
</evidence>
<name>A0A7G2E929_ARATH</name>
<dbReference type="EMBL" id="LR881467">
    <property type="protein sequence ID" value="CAD5318513.1"/>
    <property type="molecule type" value="Genomic_DNA"/>
</dbReference>
<dbReference type="GO" id="GO:0008515">
    <property type="term" value="F:sucrose transmembrane transporter activity"/>
    <property type="evidence" value="ECO:0007669"/>
    <property type="project" value="InterPro"/>
</dbReference>
<feature type="transmembrane region" description="Helical" evidence="10">
    <location>
        <begin position="326"/>
        <end position="347"/>
    </location>
</feature>
<evidence type="ECO:0000256" key="7">
    <source>
        <dbReference type="ARBA" id="ARBA00022847"/>
    </source>
</evidence>
<feature type="transmembrane region" description="Helical" evidence="10">
    <location>
        <begin position="36"/>
        <end position="58"/>
    </location>
</feature>
<dbReference type="FunFam" id="1.20.1250.20:FF:000174">
    <property type="entry name" value="Sucrose transport protein"/>
    <property type="match status" value="1"/>
</dbReference>
<evidence type="ECO:0000256" key="5">
    <source>
        <dbReference type="ARBA" id="ARBA00022597"/>
    </source>
</evidence>
<feature type="transmembrane region" description="Helical" evidence="10">
    <location>
        <begin position="535"/>
        <end position="556"/>
    </location>
</feature>
<feature type="transmembrane region" description="Helical" evidence="10">
    <location>
        <begin position="227"/>
        <end position="245"/>
    </location>
</feature>
<accession>A0A7G2E929</accession>
<dbReference type="UniPathway" id="UPA00238"/>
<evidence type="ECO:0000313" key="11">
    <source>
        <dbReference type="EMBL" id="CAD5318513.1"/>
    </source>
</evidence>
<organism evidence="11 12">
    <name type="scientific">Arabidopsis thaliana</name>
    <name type="common">Mouse-ear cress</name>
    <dbReference type="NCBI Taxonomy" id="3702"/>
    <lineage>
        <taxon>Eukaryota</taxon>
        <taxon>Viridiplantae</taxon>
        <taxon>Streptophyta</taxon>
        <taxon>Embryophyta</taxon>
        <taxon>Tracheophyta</taxon>
        <taxon>Spermatophyta</taxon>
        <taxon>Magnoliopsida</taxon>
        <taxon>eudicotyledons</taxon>
        <taxon>Gunneridae</taxon>
        <taxon>Pentapetalae</taxon>
        <taxon>rosids</taxon>
        <taxon>malvids</taxon>
        <taxon>Brassicales</taxon>
        <taxon>Brassicaceae</taxon>
        <taxon>Camelineae</taxon>
        <taxon>Arabidopsis</taxon>
    </lineage>
</organism>
<feature type="transmembrane region" description="Helical" evidence="10">
    <location>
        <begin position="562"/>
        <end position="584"/>
    </location>
</feature>
<dbReference type="GO" id="GO:0005886">
    <property type="term" value="C:plasma membrane"/>
    <property type="evidence" value="ECO:0007669"/>
    <property type="project" value="InterPro"/>
</dbReference>
<evidence type="ECO:0000256" key="1">
    <source>
        <dbReference type="ARBA" id="ARBA00004141"/>
    </source>
</evidence>
<feature type="transmembrane region" description="Helical" evidence="10">
    <location>
        <begin position="278"/>
        <end position="298"/>
    </location>
</feature>
<feature type="transmembrane region" description="Helical" evidence="10">
    <location>
        <begin position="70"/>
        <end position="90"/>
    </location>
</feature>
<evidence type="ECO:0000256" key="4">
    <source>
        <dbReference type="ARBA" id="ARBA00022448"/>
    </source>
</evidence>
<gene>
    <name evidence="11" type="ORF">AT9943_LOCUS6741</name>
</gene>
<dbReference type="InterPro" id="IPR005989">
    <property type="entry name" value="Suc_symporter_pln"/>
</dbReference>
<dbReference type="Proteomes" id="UP000516314">
    <property type="component" value="Chromosome 2"/>
</dbReference>
<feature type="transmembrane region" description="Helical" evidence="10">
    <location>
        <begin position="359"/>
        <end position="379"/>
    </location>
</feature>
<feature type="transmembrane region" description="Helical" evidence="10">
    <location>
        <begin position="179"/>
        <end position="199"/>
    </location>
</feature>
<dbReference type="PANTHER" id="PTHR19432">
    <property type="entry name" value="SUGAR TRANSPORTER"/>
    <property type="match status" value="1"/>
</dbReference>
<comment type="pathway">
    <text evidence="2">Glycan biosynthesis; sucrose metabolism.</text>
</comment>
<feature type="transmembrane region" description="Helical" evidence="10">
    <location>
        <begin position="596"/>
        <end position="616"/>
    </location>
</feature>
<evidence type="ECO:0000256" key="2">
    <source>
        <dbReference type="ARBA" id="ARBA00004914"/>
    </source>
</evidence>
<proteinExistence type="inferred from homology"/>
<evidence type="ECO:0000256" key="8">
    <source>
        <dbReference type="ARBA" id="ARBA00022989"/>
    </source>
</evidence>
<reference evidence="11 12" key="1">
    <citation type="submission" date="2020-09" db="EMBL/GenBank/DDBJ databases">
        <authorList>
            <person name="Ashkenazy H."/>
        </authorList>
    </citation>
    <scope>NUCLEOTIDE SEQUENCE [LARGE SCALE GENOMIC DNA]</scope>
    <source>
        <strain evidence="12">cv. Cdm-0</strain>
    </source>
</reference>
<feature type="transmembrane region" description="Helical" evidence="10">
    <location>
        <begin position="399"/>
        <end position="428"/>
    </location>
</feature>
<dbReference type="Gene3D" id="1.20.1250.20">
    <property type="entry name" value="MFS general substrate transporter like domains"/>
    <property type="match status" value="1"/>
</dbReference>
<evidence type="ECO:0000256" key="9">
    <source>
        <dbReference type="ARBA" id="ARBA00023136"/>
    </source>
</evidence>
<keyword evidence="7" id="KW-0769">Symport</keyword>
<keyword evidence="4" id="KW-0813">Transport</keyword>
<dbReference type="Pfam" id="PF13347">
    <property type="entry name" value="MFS_2"/>
    <property type="match status" value="1"/>
</dbReference>
<dbReference type="PANTHER" id="PTHR19432:SF94">
    <property type="entry name" value="SUCROSE TRANSPORT PROTEIN SUC7-RELATED"/>
    <property type="match status" value="1"/>
</dbReference>
<protein>
    <submittedName>
        <fullName evidence="11">(thale cress) hypothetical protein</fullName>
    </submittedName>
</protein>
<dbReference type="GO" id="GO:0005985">
    <property type="term" value="P:sucrose metabolic process"/>
    <property type="evidence" value="ECO:0007669"/>
    <property type="project" value="UniProtKB-UniPathway"/>
</dbReference>
<dbReference type="NCBIfam" id="TIGR01301">
    <property type="entry name" value="GPH_sucrose"/>
    <property type="match status" value="1"/>
</dbReference>